<protein>
    <submittedName>
        <fullName evidence="1">Uncharacterized protein</fullName>
    </submittedName>
</protein>
<reference evidence="1" key="1">
    <citation type="journal article" date="2022" name="Plant J.">
        <title>Strategies of tolerance reflected in two North American maple genomes.</title>
        <authorList>
            <person name="McEvoy S.L."/>
            <person name="Sezen U.U."/>
            <person name="Trouern-Trend A."/>
            <person name="McMahon S.M."/>
            <person name="Schaberg P.G."/>
            <person name="Yang J."/>
            <person name="Wegrzyn J.L."/>
            <person name="Swenson N.G."/>
        </authorList>
    </citation>
    <scope>NUCLEOTIDE SEQUENCE</scope>
    <source>
        <strain evidence="1">NS2018</strain>
    </source>
</reference>
<keyword evidence="2" id="KW-1185">Reference proteome</keyword>
<gene>
    <name evidence="1" type="ORF">LWI29_013596</name>
</gene>
<sequence>MIEPIQYRILAPNSSSFDHFREAKNRAKVEVRKTVPVGVASNQGNWPQSLYSVASRAAKISIFQGDQPWRLSSLATTIATNFQGVWQLSMATNQVATTSRLNFEPNFQCVWRLSMSTNHFASTTRLTANQG</sequence>
<dbReference type="EMBL" id="JAUESC010000387">
    <property type="protein sequence ID" value="KAK0573791.1"/>
    <property type="molecule type" value="Genomic_DNA"/>
</dbReference>
<evidence type="ECO:0000313" key="1">
    <source>
        <dbReference type="EMBL" id="KAK0573791.1"/>
    </source>
</evidence>
<dbReference type="AlphaFoldDB" id="A0AA39VB83"/>
<organism evidence="1 2">
    <name type="scientific">Acer saccharum</name>
    <name type="common">Sugar maple</name>
    <dbReference type="NCBI Taxonomy" id="4024"/>
    <lineage>
        <taxon>Eukaryota</taxon>
        <taxon>Viridiplantae</taxon>
        <taxon>Streptophyta</taxon>
        <taxon>Embryophyta</taxon>
        <taxon>Tracheophyta</taxon>
        <taxon>Spermatophyta</taxon>
        <taxon>Magnoliopsida</taxon>
        <taxon>eudicotyledons</taxon>
        <taxon>Gunneridae</taxon>
        <taxon>Pentapetalae</taxon>
        <taxon>rosids</taxon>
        <taxon>malvids</taxon>
        <taxon>Sapindales</taxon>
        <taxon>Sapindaceae</taxon>
        <taxon>Hippocastanoideae</taxon>
        <taxon>Acereae</taxon>
        <taxon>Acer</taxon>
    </lineage>
</organism>
<comment type="caution">
    <text evidence="1">The sequence shown here is derived from an EMBL/GenBank/DDBJ whole genome shotgun (WGS) entry which is preliminary data.</text>
</comment>
<dbReference type="Proteomes" id="UP001168877">
    <property type="component" value="Unassembled WGS sequence"/>
</dbReference>
<proteinExistence type="predicted"/>
<evidence type="ECO:0000313" key="2">
    <source>
        <dbReference type="Proteomes" id="UP001168877"/>
    </source>
</evidence>
<name>A0AA39VB83_ACESA</name>
<accession>A0AA39VB83</accession>
<reference evidence="1" key="2">
    <citation type="submission" date="2023-06" db="EMBL/GenBank/DDBJ databases">
        <authorList>
            <person name="Swenson N.G."/>
            <person name="Wegrzyn J.L."/>
            <person name="Mcevoy S.L."/>
        </authorList>
    </citation>
    <scope>NUCLEOTIDE SEQUENCE</scope>
    <source>
        <strain evidence="1">NS2018</strain>
        <tissue evidence="1">Leaf</tissue>
    </source>
</reference>